<protein>
    <submittedName>
        <fullName evidence="1">Phage portal protein</fullName>
    </submittedName>
</protein>
<accession>A0ABV0H816</accession>
<gene>
    <name evidence="1" type="ORF">ABH309_17425</name>
</gene>
<dbReference type="InterPro" id="IPR006427">
    <property type="entry name" value="Portal_HK97"/>
</dbReference>
<reference evidence="1 2" key="1">
    <citation type="submission" date="2024-05" db="EMBL/GenBank/DDBJ databases">
        <authorList>
            <person name="De Oliveira J.P."/>
            <person name="Noriler S.A."/>
            <person name="De Oliveira A.G."/>
            <person name="Sipoli D.S."/>
        </authorList>
    </citation>
    <scope>NUCLEOTIDE SEQUENCE [LARGE SCALE GENOMIC DNA]</scope>
    <source>
        <strain evidence="1 2">LABIM186</strain>
    </source>
</reference>
<keyword evidence="2" id="KW-1185">Reference proteome</keyword>
<sequence>MDDGAQRWKGLLMFMSQQFGQSAASPDPGWLSSLLGGGARSAAGVAVSPDKALSITTYQACITTLAESLAQLPCELYRRNGDQRERVTDHPVARLLRQPNGWQTPFEYTEGAQIAAAHDGNAFSYIERDEAGRPVALLPMDAGKVSVLRGADLMPYYRFDGQEPMPAHMVHHVRWFSRNGYTGVSPVQLHCDSLGLALATHGHASAVFANGTHLAGVLERPAVIGGQDVKPLSAERVLQIKAAWKREYAGRDNAMKVALLQEGITFKPLSMTNADAQLIDARKLSALEVAQIFKMPPHKVGLLDRATNNNIEHQGIEYVIYCLMPWIKRHEQARMRDLLLPSERGKLYIEFNVAGLLRGDTQSRYAAYAIGRQWGWLSANDIRRMENLPPIPGGDVYMQPLNMQDTRGAPLQRKPDSNALAEIEHILT</sequence>
<dbReference type="EMBL" id="JBDQQU010000017">
    <property type="protein sequence ID" value="MEO3956224.1"/>
    <property type="molecule type" value="Genomic_DNA"/>
</dbReference>
<dbReference type="NCBIfam" id="TIGR01537">
    <property type="entry name" value="portal_HK97"/>
    <property type="match status" value="1"/>
</dbReference>
<name>A0ABV0H816_9NEIS</name>
<organism evidence="1 2">
    <name type="scientific">Chromobacterium piscinae</name>
    <dbReference type="NCBI Taxonomy" id="686831"/>
    <lineage>
        <taxon>Bacteria</taxon>
        <taxon>Pseudomonadati</taxon>
        <taxon>Pseudomonadota</taxon>
        <taxon>Betaproteobacteria</taxon>
        <taxon>Neisseriales</taxon>
        <taxon>Chromobacteriaceae</taxon>
        <taxon>Chromobacterium</taxon>
    </lineage>
</organism>
<dbReference type="Proteomes" id="UP001438292">
    <property type="component" value="Unassembled WGS sequence"/>
</dbReference>
<dbReference type="InterPro" id="IPR006944">
    <property type="entry name" value="Phage/GTA_portal"/>
</dbReference>
<evidence type="ECO:0000313" key="1">
    <source>
        <dbReference type="EMBL" id="MEO3956224.1"/>
    </source>
</evidence>
<comment type="caution">
    <text evidence="1">The sequence shown here is derived from an EMBL/GenBank/DDBJ whole genome shotgun (WGS) entry which is preliminary data.</text>
</comment>
<dbReference type="Pfam" id="PF04860">
    <property type="entry name" value="Phage_portal"/>
    <property type="match status" value="1"/>
</dbReference>
<evidence type="ECO:0000313" key="2">
    <source>
        <dbReference type="Proteomes" id="UP001438292"/>
    </source>
</evidence>
<proteinExistence type="predicted"/>